<gene>
    <name evidence="2" type="ORF">D9Q98_002235</name>
</gene>
<reference evidence="2" key="2">
    <citation type="submission" date="2020-11" db="EMBL/GenBank/DDBJ databases">
        <authorList>
            <person name="Cecchin M."/>
            <person name="Marcolungo L."/>
            <person name="Rossato M."/>
            <person name="Girolomoni L."/>
            <person name="Cosentino E."/>
            <person name="Cuine S."/>
            <person name="Li-Beisson Y."/>
            <person name="Delledonne M."/>
            <person name="Ballottari M."/>
        </authorList>
    </citation>
    <scope>NUCLEOTIDE SEQUENCE</scope>
    <source>
        <strain evidence="2">211/11P</strain>
        <tissue evidence="2">Whole cell</tissue>
    </source>
</reference>
<feature type="transmembrane region" description="Helical" evidence="1">
    <location>
        <begin position="12"/>
        <end position="31"/>
    </location>
</feature>
<keyword evidence="1" id="KW-0472">Membrane</keyword>
<keyword evidence="1" id="KW-0812">Transmembrane</keyword>
<comment type="caution">
    <text evidence="2">The sequence shown here is derived from an EMBL/GenBank/DDBJ whole genome shotgun (WGS) entry which is preliminary data.</text>
</comment>
<proteinExistence type="predicted"/>
<evidence type="ECO:0000256" key="1">
    <source>
        <dbReference type="SAM" id="Phobius"/>
    </source>
</evidence>
<sequence length="313" mass="33429">MWNRASSTAAQWQTALLVLVKLAAAYGTMLAPEAYWRRRNIFAPMIRFGFHLLPVVREQGVGAGLVLETAARPGVRGAIQDLARLLGGMRQLGAMVGGLALLLPPAVTLCTQSILLLLVSNTETYCERPLLEDPLTQQRLSGLATGLEYATLPVLVLQPLVSVESPRAAALLLGEASASSVCRVTLSFIQVAVVVLLPTLVAVYFWEGPQAEQEEAAERAALRAAASSQPTAAAAAAAAAGSTAGTPAARGWRQGWRGAWYRLMDRLDQVAAAANRALYCALHSPKLVDSRTLAVPWLLATLWWLCKCAEGLH</sequence>
<accession>A0A9D4TVW0</accession>
<evidence type="ECO:0000313" key="3">
    <source>
        <dbReference type="Proteomes" id="UP001055712"/>
    </source>
</evidence>
<organism evidence="2 3">
    <name type="scientific">Chlorella vulgaris</name>
    <name type="common">Green alga</name>
    <dbReference type="NCBI Taxonomy" id="3077"/>
    <lineage>
        <taxon>Eukaryota</taxon>
        <taxon>Viridiplantae</taxon>
        <taxon>Chlorophyta</taxon>
        <taxon>core chlorophytes</taxon>
        <taxon>Trebouxiophyceae</taxon>
        <taxon>Chlorellales</taxon>
        <taxon>Chlorellaceae</taxon>
        <taxon>Chlorella clade</taxon>
        <taxon>Chlorella</taxon>
    </lineage>
</organism>
<evidence type="ECO:0000313" key="2">
    <source>
        <dbReference type="EMBL" id="KAI3436180.1"/>
    </source>
</evidence>
<name>A0A9D4TVW0_CHLVU</name>
<dbReference type="Proteomes" id="UP001055712">
    <property type="component" value="Unassembled WGS sequence"/>
</dbReference>
<dbReference type="AlphaFoldDB" id="A0A9D4TVW0"/>
<reference evidence="2" key="1">
    <citation type="journal article" date="2019" name="Plant J.">
        <title>Chlorella vulgaris genome assembly and annotation reveals the molecular basis for metabolic acclimation to high light conditions.</title>
        <authorList>
            <person name="Cecchin M."/>
            <person name="Marcolungo L."/>
            <person name="Rossato M."/>
            <person name="Girolomoni L."/>
            <person name="Cosentino E."/>
            <person name="Cuine S."/>
            <person name="Li-Beisson Y."/>
            <person name="Delledonne M."/>
            <person name="Ballottari M."/>
        </authorList>
    </citation>
    <scope>NUCLEOTIDE SEQUENCE</scope>
    <source>
        <strain evidence="2">211/11P</strain>
    </source>
</reference>
<keyword evidence="3" id="KW-1185">Reference proteome</keyword>
<feature type="transmembrane region" description="Helical" evidence="1">
    <location>
        <begin position="184"/>
        <end position="206"/>
    </location>
</feature>
<protein>
    <submittedName>
        <fullName evidence="2">Uncharacterized protein</fullName>
    </submittedName>
</protein>
<keyword evidence="1" id="KW-1133">Transmembrane helix</keyword>
<feature type="transmembrane region" description="Helical" evidence="1">
    <location>
        <begin position="92"/>
        <end position="120"/>
    </location>
</feature>
<dbReference type="EMBL" id="SIDB01000002">
    <property type="protein sequence ID" value="KAI3436180.1"/>
    <property type="molecule type" value="Genomic_DNA"/>
</dbReference>